<accession>A0ACB7Z2I5</accession>
<proteinExistence type="predicted"/>
<gene>
    <name evidence="1" type="ORF">Vadar_005130</name>
</gene>
<keyword evidence="2" id="KW-1185">Reference proteome</keyword>
<dbReference type="Proteomes" id="UP000828048">
    <property type="component" value="Chromosome 4"/>
</dbReference>
<dbReference type="EMBL" id="CM037154">
    <property type="protein sequence ID" value="KAH7859757.1"/>
    <property type="molecule type" value="Genomic_DNA"/>
</dbReference>
<evidence type="ECO:0000313" key="2">
    <source>
        <dbReference type="Proteomes" id="UP000828048"/>
    </source>
</evidence>
<evidence type="ECO:0000313" key="1">
    <source>
        <dbReference type="EMBL" id="KAH7859757.1"/>
    </source>
</evidence>
<sequence>MTPSSIMDRHRLNMFAALSRSVIEKCMQFVPDCYNIAEDLVQKEEVGYDLPQDVVIEILLRTLPKLPLPELPSIRRWSYSVFGFGMDPKTNDYKVIWIRIFYDTEGWNDTDTFNHYIQVGVFSLSSDSWRELNGNLAPVDLVHYSKFYSYADGFYYWFAGENDINMFILSFDMVNEVFLVIPEPGGIPESVKDVSWKEYAFYESSIARILYDCEEEDRCYTIWVLKDGCWTKEVTIGPLLGVESPLGFWKDGGLLLQSRTTGELVVSDPITGEIKYVGIENPEQVFIYTESLVSVEGGRDYSMGKDLPDFFDVPCIYTEEPGFSSDDFHGPPLPAPCI</sequence>
<protein>
    <submittedName>
        <fullName evidence="1">Uncharacterized protein</fullName>
    </submittedName>
</protein>
<organism evidence="1 2">
    <name type="scientific">Vaccinium darrowii</name>
    <dbReference type="NCBI Taxonomy" id="229202"/>
    <lineage>
        <taxon>Eukaryota</taxon>
        <taxon>Viridiplantae</taxon>
        <taxon>Streptophyta</taxon>
        <taxon>Embryophyta</taxon>
        <taxon>Tracheophyta</taxon>
        <taxon>Spermatophyta</taxon>
        <taxon>Magnoliopsida</taxon>
        <taxon>eudicotyledons</taxon>
        <taxon>Gunneridae</taxon>
        <taxon>Pentapetalae</taxon>
        <taxon>asterids</taxon>
        <taxon>Ericales</taxon>
        <taxon>Ericaceae</taxon>
        <taxon>Vaccinioideae</taxon>
        <taxon>Vaccinieae</taxon>
        <taxon>Vaccinium</taxon>
    </lineage>
</organism>
<reference evidence="1 2" key="1">
    <citation type="journal article" date="2021" name="Hortic Res">
        <title>High-quality reference genome and annotation aids understanding of berry development for evergreen blueberry (Vaccinium darrowii).</title>
        <authorList>
            <person name="Yu J."/>
            <person name="Hulse-Kemp A.M."/>
            <person name="Babiker E."/>
            <person name="Staton M."/>
        </authorList>
    </citation>
    <scope>NUCLEOTIDE SEQUENCE [LARGE SCALE GENOMIC DNA]</scope>
    <source>
        <strain evidence="2">cv. NJ 8807/NJ 8810</strain>
        <tissue evidence="1">Young leaf</tissue>
    </source>
</reference>
<name>A0ACB7Z2I5_9ERIC</name>
<comment type="caution">
    <text evidence="1">The sequence shown here is derived from an EMBL/GenBank/DDBJ whole genome shotgun (WGS) entry which is preliminary data.</text>
</comment>